<dbReference type="PROSITE" id="PS51141">
    <property type="entry name" value="ZF_SBP"/>
    <property type="match status" value="1"/>
</dbReference>
<proteinExistence type="evidence at transcript level"/>
<evidence type="ECO:0000313" key="8">
    <source>
        <dbReference type="EMBL" id="AGI62056.1"/>
    </source>
</evidence>
<feature type="compositionally biased region" description="Low complexity" evidence="5">
    <location>
        <begin position="413"/>
        <end position="424"/>
    </location>
</feature>
<evidence type="ECO:0000259" key="7">
    <source>
        <dbReference type="PROSITE" id="PS51141"/>
    </source>
</evidence>
<evidence type="ECO:0000256" key="1">
    <source>
        <dbReference type="ARBA" id="ARBA00022723"/>
    </source>
</evidence>
<dbReference type="Gene3D" id="1.25.40.20">
    <property type="entry name" value="Ankyrin repeat-containing domain"/>
    <property type="match status" value="1"/>
</dbReference>
<dbReference type="InterPro" id="IPR002110">
    <property type="entry name" value="Ankyrin_rpt"/>
</dbReference>
<dbReference type="PANTHER" id="PTHR31251">
    <property type="entry name" value="SQUAMOSA PROMOTER-BINDING-LIKE PROTEIN 4"/>
    <property type="match status" value="1"/>
</dbReference>
<dbReference type="Pfam" id="PF12796">
    <property type="entry name" value="Ank_2"/>
    <property type="match status" value="1"/>
</dbReference>
<keyword evidence="2 4" id="KW-0863">Zinc-finger</keyword>
<dbReference type="SUPFAM" id="SSF103612">
    <property type="entry name" value="SBT domain"/>
    <property type="match status" value="1"/>
</dbReference>
<evidence type="ECO:0000256" key="4">
    <source>
        <dbReference type="PROSITE-ProRule" id="PRU00470"/>
    </source>
</evidence>
<name>M9QTS3_9ASPA</name>
<evidence type="ECO:0000256" key="5">
    <source>
        <dbReference type="SAM" id="MobiDB-lite"/>
    </source>
</evidence>
<dbReference type="SUPFAM" id="SSF48403">
    <property type="entry name" value="Ankyrin repeat"/>
    <property type="match status" value="1"/>
</dbReference>
<dbReference type="PANTHER" id="PTHR31251:SF86">
    <property type="entry name" value="SQUAMOSA PROMOTER-BINDING-LIKE PROTEIN 1"/>
    <property type="match status" value="1"/>
</dbReference>
<dbReference type="Pfam" id="PF03110">
    <property type="entry name" value="SBP"/>
    <property type="match status" value="1"/>
</dbReference>
<keyword evidence="3" id="KW-0862">Zinc</keyword>
<dbReference type="AlphaFoldDB" id="M9QTS3"/>
<reference evidence="8" key="1">
    <citation type="submission" date="2013-03" db="EMBL/GenBank/DDBJ databases">
        <title>Catalog of Erycina pusilla miRNA and categorization of reproductive phase-related miRNAs and their target gene families.</title>
        <authorList>
            <person name="Lin C.-S."/>
            <person name="Chan M.-T."/>
            <person name="Shih M.-C."/>
            <person name="Chou M.-L."/>
        </authorList>
    </citation>
    <scope>NUCLEOTIDE SEQUENCE</scope>
</reference>
<keyword evidence="1" id="KW-0479">Metal-binding</keyword>
<feature type="domain" description="SBP-type" evidence="7">
    <location>
        <begin position="139"/>
        <end position="216"/>
    </location>
</feature>
<dbReference type="GO" id="GO:0008270">
    <property type="term" value="F:zinc ion binding"/>
    <property type="evidence" value="ECO:0007669"/>
    <property type="project" value="UniProtKB-KW"/>
</dbReference>
<dbReference type="InterPro" id="IPR036770">
    <property type="entry name" value="Ankyrin_rpt-contain_sf"/>
</dbReference>
<dbReference type="Gene3D" id="4.10.1100.10">
    <property type="entry name" value="Transcription factor, SBP-box domain"/>
    <property type="match status" value="1"/>
</dbReference>
<keyword evidence="6" id="KW-1133">Transmembrane helix</keyword>
<sequence length="966" mass="108608">MDANMKDEIHQFFITESSRRKQKTQEWDLNDWEWDGEHFLAVPVNPRPIEYINNQTFHGLAISNSSSNSPDRIVGKEIGEAEKRRRISVVGDDKHCDEVGSLALKLGSHVYPVREDEVFDVGGTKNVKRGMVESNNLNHIKCQVEGCRSDLSQSKDYHRRHKLCEMHAKSSSVVIDNVIQRFCQQCSRFHLLQEFNEGKRSCRRSLAVHNENRRKNHSSASRNRSFAVDNQSTDHLLINLLKILSNSNSDKFQRSKDSEILWNLLKMSDSLACSPDSNKSSDLLQAVRDLQKVGTYAGVSEEAADALLSSVVPMKESLKPSCSLSKEICAQTMATNGYVSVSPAPREIYCQQVQYGNTKGFDLNAAYVEDQDGELGWTKLAKQTNVVIGSLSSPTLIIKDCYQSSPNQISVNTDSTSTRSPSSSNGDAQSRTDRIVLKLLGKYPNDVPLDLRAQIFDWLSRRPTDMESYIRPGCIILTVYLRLTLSAWDELCHDLSSSLNRLLSLSADNFWQMGWIYVRLQHHVSLIFNGQVVFNKSLVGERTNYSKILSVTPIAATPSSRVTFKVKGSNLVRSDARLLCAFQGRYLTQEIDQTSVDSSNNGTNHQQIQSLTFSCNLPDSIGRGFIELEEDNGLSSAFFPFIVSDEDICAEIRNLETSIDLSSCDEMMEEKLGAARSLGLNFLHEMGWLLQRSNLRSRKSVSENHRSEAFSLSRFRWILRFSMDHDWSSVVKKLLDILFDGVIVDLGGISPSKIALSENLLHYAVQRNSKLIVKLLLRYKPCGSSDKGIENLFRPDMCDPSGITPLHVAASSIHAESMLELLTDDPGQFGLKAWKTARDNTSFTPEDYAIARGHESYITLMQNKISRIETRFNVAVTIPSKQPDKLESKKLSGLEIHTSKSKQSRPPFCKICEHSPITYHCSPAGGLSAYRPMLLSMVGIAAVCVCVALLFLYHPFRWELLEYGYL</sequence>
<dbReference type="InterPro" id="IPR036893">
    <property type="entry name" value="SBP_sf"/>
</dbReference>
<feature type="region of interest" description="Disordered" evidence="5">
    <location>
        <begin position="409"/>
        <end position="429"/>
    </location>
</feature>
<dbReference type="InterPro" id="IPR044817">
    <property type="entry name" value="SBP-like"/>
</dbReference>
<dbReference type="GO" id="GO:0005634">
    <property type="term" value="C:nucleus"/>
    <property type="evidence" value="ECO:0007669"/>
    <property type="project" value="InterPro"/>
</dbReference>
<gene>
    <name evidence="8" type="primary">SPL8</name>
</gene>
<accession>M9QTS3</accession>
<protein>
    <submittedName>
        <fullName evidence="8">SQUAMOSA promoter-binding-like 8</fullName>
    </submittedName>
</protein>
<dbReference type="GO" id="GO:0003677">
    <property type="term" value="F:DNA binding"/>
    <property type="evidence" value="ECO:0007669"/>
    <property type="project" value="InterPro"/>
</dbReference>
<evidence type="ECO:0000256" key="2">
    <source>
        <dbReference type="ARBA" id="ARBA00022771"/>
    </source>
</evidence>
<keyword evidence="6" id="KW-0472">Membrane</keyword>
<keyword evidence="6" id="KW-0812">Transmembrane</keyword>
<feature type="transmembrane region" description="Helical" evidence="6">
    <location>
        <begin position="933"/>
        <end position="953"/>
    </location>
</feature>
<dbReference type="Pfam" id="PF26102">
    <property type="entry name" value="Ig_SPL7"/>
    <property type="match status" value="1"/>
</dbReference>
<dbReference type="InterPro" id="IPR004333">
    <property type="entry name" value="SBP_dom"/>
</dbReference>
<organism evidence="8">
    <name type="scientific">Erycina pusilla</name>
    <dbReference type="NCBI Taxonomy" id="154679"/>
    <lineage>
        <taxon>Eukaryota</taxon>
        <taxon>Viridiplantae</taxon>
        <taxon>Streptophyta</taxon>
        <taxon>Embryophyta</taxon>
        <taxon>Tracheophyta</taxon>
        <taxon>Spermatophyta</taxon>
        <taxon>Magnoliopsida</taxon>
        <taxon>Liliopsida</taxon>
        <taxon>Asparagales</taxon>
        <taxon>Orchidaceae</taxon>
        <taxon>Epidendroideae</taxon>
        <taxon>Cymbidieae</taxon>
        <taxon>Oncidiinae</taxon>
        <taxon>Erycina</taxon>
    </lineage>
</organism>
<evidence type="ECO:0000256" key="3">
    <source>
        <dbReference type="ARBA" id="ARBA00022833"/>
    </source>
</evidence>
<dbReference type="SMART" id="SM00248">
    <property type="entry name" value="ANK"/>
    <property type="match status" value="3"/>
</dbReference>
<evidence type="ECO:0000256" key="6">
    <source>
        <dbReference type="SAM" id="Phobius"/>
    </source>
</evidence>
<dbReference type="EMBL" id="KC836915">
    <property type="protein sequence ID" value="AGI62056.1"/>
    <property type="molecule type" value="mRNA"/>
</dbReference>